<evidence type="ECO:0000313" key="2">
    <source>
        <dbReference type="Proteomes" id="UP000074914"/>
    </source>
</evidence>
<accession>A0ABM5Z334</accession>
<dbReference type="Proteomes" id="UP000074914">
    <property type="component" value="Chromosome"/>
</dbReference>
<reference evidence="1 2" key="1">
    <citation type="submission" date="2015-11" db="EMBL/GenBank/DDBJ databases">
        <title>Exploring the genomic traits of fungus-feeding bacterial genus Collimonas.</title>
        <authorList>
            <person name="Song C."/>
            <person name="Schmidt R."/>
            <person name="de Jager V."/>
            <person name="Krzyzanowska D."/>
            <person name="Jongedijk E."/>
            <person name="Cankar K."/>
            <person name="Beekwilder J."/>
            <person name="van Veen A."/>
            <person name="de Boer W."/>
            <person name="van Veen J.A."/>
            <person name="Garbeva P."/>
        </authorList>
    </citation>
    <scope>NUCLEOTIDE SEQUENCE [LARGE SCALE GENOMIC DNA]</scope>
    <source>
        <strain evidence="1 2">Ter291</strain>
    </source>
</reference>
<sequence length="69" mass="7716">MATNGNDIYFRLPHDKSEIFVNLGIGEVCSELPPGILGYTAHWEFVLDDGMVFETIVKSIEISNKPQMS</sequence>
<evidence type="ECO:0000313" key="1">
    <source>
        <dbReference type="EMBL" id="AMP13385.1"/>
    </source>
</evidence>
<dbReference type="EMBL" id="CP013236">
    <property type="protein sequence ID" value="AMP13385.1"/>
    <property type="molecule type" value="Genomic_DNA"/>
</dbReference>
<proteinExistence type="predicted"/>
<gene>
    <name evidence="1" type="ORF">CPter291_1108</name>
</gene>
<keyword evidence="2" id="KW-1185">Reference proteome</keyword>
<organism evidence="1 2">
    <name type="scientific">Collimonas pratensis</name>
    <dbReference type="NCBI Taxonomy" id="279113"/>
    <lineage>
        <taxon>Bacteria</taxon>
        <taxon>Pseudomonadati</taxon>
        <taxon>Pseudomonadota</taxon>
        <taxon>Betaproteobacteria</taxon>
        <taxon>Burkholderiales</taxon>
        <taxon>Oxalobacteraceae</taxon>
        <taxon>Collimonas</taxon>
    </lineage>
</organism>
<name>A0ABM5Z334_9BURK</name>
<protein>
    <submittedName>
        <fullName evidence="1">Uncharacterized protein</fullName>
    </submittedName>
</protein>